<feature type="region of interest" description="Disordered" evidence="1">
    <location>
        <begin position="21"/>
        <end position="46"/>
    </location>
</feature>
<dbReference type="Proteomes" id="UP001396334">
    <property type="component" value="Unassembled WGS sequence"/>
</dbReference>
<organism evidence="2 3">
    <name type="scientific">Hibiscus sabdariffa</name>
    <name type="common">roselle</name>
    <dbReference type="NCBI Taxonomy" id="183260"/>
    <lineage>
        <taxon>Eukaryota</taxon>
        <taxon>Viridiplantae</taxon>
        <taxon>Streptophyta</taxon>
        <taxon>Embryophyta</taxon>
        <taxon>Tracheophyta</taxon>
        <taxon>Spermatophyta</taxon>
        <taxon>Magnoliopsida</taxon>
        <taxon>eudicotyledons</taxon>
        <taxon>Gunneridae</taxon>
        <taxon>Pentapetalae</taxon>
        <taxon>rosids</taxon>
        <taxon>malvids</taxon>
        <taxon>Malvales</taxon>
        <taxon>Malvaceae</taxon>
        <taxon>Malvoideae</taxon>
        <taxon>Hibiscus</taxon>
    </lineage>
</organism>
<accession>A0ABR2S1Q4</accession>
<sequence length="161" mass="17461">MHVSGRRHEAEWRAWLEKEDIRKARGLTADPTLGDGTSPGKPPEPDDCYGCCSTHGINLDGNMDDSTLVDNNRPGNMVDSALVDNNRPGDEGRTAAQNQISSTQGIGISDVSLPKVSFRDTVVGRTKTGSVVSEIPELDVLIGDDNFRFEVQDGTPTIDFF</sequence>
<evidence type="ECO:0000313" key="3">
    <source>
        <dbReference type="Proteomes" id="UP001396334"/>
    </source>
</evidence>
<comment type="caution">
    <text evidence="2">The sequence shown here is derived from an EMBL/GenBank/DDBJ whole genome shotgun (WGS) entry which is preliminary data.</text>
</comment>
<reference evidence="2 3" key="1">
    <citation type="journal article" date="2024" name="G3 (Bethesda)">
        <title>Genome assembly of Hibiscus sabdariffa L. provides insights into metabolisms of medicinal natural products.</title>
        <authorList>
            <person name="Kim T."/>
        </authorList>
    </citation>
    <scope>NUCLEOTIDE SEQUENCE [LARGE SCALE GENOMIC DNA]</scope>
    <source>
        <strain evidence="2">TK-2024</strain>
        <tissue evidence="2">Old leaves</tissue>
    </source>
</reference>
<protein>
    <submittedName>
        <fullName evidence="2">Uncharacterized protein</fullName>
    </submittedName>
</protein>
<evidence type="ECO:0000313" key="2">
    <source>
        <dbReference type="EMBL" id="KAK9018968.1"/>
    </source>
</evidence>
<name>A0ABR2S1Q4_9ROSI</name>
<proteinExistence type="predicted"/>
<gene>
    <name evidence="2" type="ORF">V6N11_034011</name>
</gene>
<dbReference type="EMBL" id="JBBPBN010000018">
    <property type="protein sequence ID" value="KAK9018968.1"/>
    <property type="molecule type" value="Genomic_DNA"/>
</dbReference>
<keyword evidence="3" id="KW-1185">Reference proteome</keyword>
<evidence type="ECO:0000256" key="1">
    <source>
        <dbReference type="SAM" id="MobiDB-lite"/>
    </source>
</evidence>